<protein>
    <submittedName>
        <fullName evidence="1">Uncharacterized protein</fullName>
    </submittedName>
</protein>
<comment type="caution">
    <text evidence="1">The sequence shown here is derived from an EMBL/GenBank/DDBJ whole genome shotgun (WGS) entry which is preliminary data.</text>
</comment>
<evidence type="ECO:0000313" key="2">
    <source>
        <dbReference type="Proteomes" id="UP000024329"/>
    </source>
</evidence>
<dbReference type="RefSeq" id="WP_155986451.1">
    <property type="nucleotide sequence ID" value="NZ_CP017075.1"/>
</dbReference>
<reference evidence="1 2" key="1">
    <citation type="submission" date="2014-03" db="EMBL/GenBank/DDBJ databases">
        <title>Whole genome sequence of Novosphingobium resinovorum KF1.</title>
        <authorList>
            <person name="Gan H.M."/>
            <person name="Gan H.Y."/>
            <person name="Chew T.H."/>
            <person name="Savka M.A."/>
        </authorList>
    </citation>
    <scope>NUCLEOTIDE SEQUENCE [LARGE SCALE GENOMIC DNA]</scope>
    <source>
        <strain evidence="1 2">KF1</strain>
    </source>
</reference>
<dbReference type="AlphaFoldDB" id="A0A031JN72"/>
<organism evidence="1 2">
    <name type="scientific">Novosphingobium resinovorum</name>
    <dbReference type="NCBI Taxonomy" id="158500"/>
    <lineage>
        <taxon>Bacteria</taxon>
        <taxon>Pseudomonadati</taxon>
        <taxon>Pseudomonadota</taxon>
        <taxon>Alphaproteobacteria</taxon>
        <taxon>Sphingomonadales</taxon>
        <taxon>Sphingomonadaceae</taxon>
        <taxon>Novosphingobium</taxon>
    </lineage>
</organism>
<sequence>MAISIPLCFANRHEPVRNDVKWDGLNYTGTCKNCGKTIRRQKHKVWKLDDSEAADK</sequence>
<accession>A0A031JN72</accession>
<dbReference type="EMBL" id="JFYZ01000043">
    <property type="protein sequence ID" value="EZP74621.1"/>
    <property type="molecule type" value="Genomic_DNA"/>
</dbReference>
<dbReference type="PATRIC" id="fig|158500.4.peg.4896"/>
<name>A0A031JN72_9SPHN</name>
<evidence type="ECO:0000313" key="1">
    <source>
        <dbReference type="EMBL" id="EZP74621.1"/>
    </source>
</evidence>
<dbReference type="OrthoDB" id="7392180at2"/>
<dbReference type="Proteomes" id="UP000024329">
    <property type="component" value="Unassembled WGS sequence"/>
</dbReference>
<gene>
    <name evidence="1" type="ORF">BV97_04817</name>
</gene>
<proteinExistence type="predicted"/>